<dbReference type="InterPro" id="IPR055411">
    <property type="entry name" value="LRR_FXL15/At3g58940/PEG3-like"/>
</dbReference>
<sequence length="608" mass="68185">MPPKATKRWVPVKQAEGASRGQGGGNPAIDRLRLLGYGPLRQRVVPPKATKQWVPVNRAGGASRGSGGGDPDPDADRLSALPDALLHRILSYLKAWEVVRTCVLARRWRHLWASVPCIDLRVGQEDCGETPEDFPGFVRQLACRRDASAKLDTLRLRSSNVDGAYEEEDSKSWVRAAIKQGVRVIHLIGHRDGLATLEHKAFVSSHLKVLKLSYAMLDDKTLRKLSSQCPSLEELHLKDCLIAGHEISSASLKILTMFKCQISVNLSVDAPNLVLLRCILPITQAPSFKNTASLVTGTIILDDRSFDDDFEDFSKDELDETTDDDDDDDWNDSNKKHKTRYGFGAPFEELLSHKDRYGYGSDIDSDDNTYEYSEIGNDCDEFGLSGDGQDSSNYGNRNVCRNSGFSDNKILGGHNVLQILSNATSLELIADAAEVILNRELKRCPTFSNLKTLSLGEWCMDADFDALVFLLQHSPILETLFLELKLSFNTTKPLESGVRPKGRSFSCKHLQLVKIKCSKDDVRVHKVAHLFRANGVPVEKIFVHRTGSTHLRSEMMSRELARQELEFWDDDEFWDLHGDRMVRELARQELGFSGDDEFWGDDSEGDEF</sequence>
<evidence type="ECO:0000313" key="3">
    <source>
        <dbReference type="EMBL" id="TVT96736.1"/>
    </source>
</evidence>
<organism evidence="3 4">
    <name type="scientific">Eragrostis curvula</name>
    <name type="common">weeping love grass</name>
    <dbReference type="NCBI Taxonomy" id="38414"/>
    <lineage>
        <taxon>Eukaryota</taxon>
        <taxon>Viridiplantae</taxon>
        <taxon>Streptophyta</taxon>
        <taxon>Embryophyta</taxon>
        <taxon>Tracheophyta</taxon>
        <taxon>Spermatophyta</taxon>
        <taxon>Magnoliopsida</taxon>
        <taxon>Liliopsida</taxon>
        <taxon>Poales</taxon>
        <taxon>Poaceae</taxon>
        <taxon>PACMAD clade</taxon>
        <taxon>Chloridoideae</taxon>
        <taxon>Eragrostideae</taxon>
        <taxon>Eragrostidinae</taxon>
        <taxon>Eragrostis</taxon>
    </lineage>
</organism>
<protein>
    <recommendedName>
        <fullName evidence="2">F-box domain-containing protein</fullName>
    </recommendedName>
</protein>
<dbReference type="Gene3D" id="3.80.10.10">
    <property type="entry name" value="Ribonuclease Inhibitor"/>
    <property type="match status" value="1"/>
</dbReference>
<dbReference type="InterPro" id="IPR001810">
    <property type="entry name" value="F-box_dom"/>
</dbReference>
<dbReference type="InterPro" id="IPR032675">
    <property type="entry name" value="LRR_dom_sf"/>
</dbReference>
<keyword evidence="4" id="KW-1185">Reference proteome</keyword>
<dbReference type="Gramene" id="TVT96736">
    <property type="protein sequence ID" value="TVT96736"/>
    <property type="gene ID" value="EJB05_58052"/>
</dbReference>
<dbReference type="SUPFAM" id="SSF81383">
    <property type="entry name" value="F-box domain"/>
    <property type="match status" value="1"/>
</dbReference>
<evidence type="ECO:0000256" key="1">
    <source>
        <dbReference type="SAM" id="MobiDB-lite"/>
    </source>
</evidence>
<proteinExistence type="predicted"/>
<accession>A0A5J9SDB3</accession>
<dbReference type="InterPro" id="IPR053197">
    <property type="entry name" value="F-box_SCFL_complex_component"/>
</dbReference>
<name>A0A5J9SDB3_9POAL</name>
<dbReference type="Pfam" id="PF00646">
    <property type="entry name" value="F-box"/>
    <property type="match status" value="1"/>
</dbReference>
<dbReference type="PANTHER" id="PTHR34223:SF81">
    <property type="entry name" value="OS08G0281600 PROTEIN"/>
    <property type="match status" value="1"/>
</dbReference>
<dbReference type="Proteomes" id="UP000324897">
    <property type="component" value="Unassembled WGS sequence"/>
</dbReference>
<feature type="region of interest" description="Disordered" evidence="1">
    <location>
        <begin position="1"/>
        <end position="28"/>
    </location>
</feature>
<dbReference type="PROSITE" id="PS50181">
    <property type="entry name" value="FBOX"/>
    <property type="match status" value="1"/>
</dbReference>
<evidence type="ECO:0000313" key="4">
    <source>
        <dbReference type="Proteomes" id="UP000324897"/>
    </source>
</evidence>
<feature type="domain" description="F-box" evidence="2">
    <location>
        <begin position="75"/>
        <end position="111"/>
    </location>
</feature>
<dbReference type="CDD" id="cd22160">
    <property type="entry name" value="F-box_AtFBL13-like"/>
    <property type="match status" value="1"/>
</dbReference>
<dbReference type="InterPro" id="IPR036047">
    <property type="entry name" value="F-box-like_dom_sf"/>
</dbReference>
<dbReference type="AlphaFoldDB" id="A0A5J9SDB3"/>
<feature type="region of interest" description="Disordered" evidence="1">
    <location>
        <begin position="48"/>
        <end position="76"/>
    </location>
</feature>
<gene>
    <name evidence="3" type="ORF">EJB05_58052</name>
</gene>
<dbReference type="Gene3D" id="1.20.1280.50">
    <property type="match status" value="1"/>
</dbReference>
<dbReference type="OrthoDB" id="645579at2759"/>
<evidence type="ECO:0000259" key="2">
    <source>
        <dbReference type="PROSITE" id="PS50181"/>
    </source>
</evidence>
<dbReference type="EMBL" id="RWGY01001133">
    <property type="protein sequence ID" value="TVT96736.1"/>
    <property type="molecule type" value="Genomic_DNA"/>
</dbReference>
<dbReference type="Pfam" id="PF24758">
    <property type="entry name" value="LRR_At5g56370"/>
    <property type="match status" value="1"/>
</dbReference>
<dbReference type="SUPFAM" id="SSF52047">
    <property type="entry name" value="RNI-like"/>
    <property type="match status" value="1"/>
</dbReference>
<dbReference type="InterPro" id="IPR053781">
    <property type="entry name" value="F-box_AtFBL13-like"/>
</dbReference>
<comment type="caution">
    <text evidence="3">The sequence shown here is derived from an EMBL/GenBank/DDBJ whole genome shotgun (WGS) entry which is preliminary data.</text>
</comment>
<dbReference type="PANTHER" id="PTHR34223">
    <property type="entry name" value="OS11G0201299 PROTEIN"/>
    <property type="match status" value="1"/>
</dbReference>
<reference evidence="3 4" key="1">
    <citation type="journal article" date="2019" name="Sci. Rep.">
        <title>A high-quality genome of Eragrostis curvula grass provides insights into Poaceae evolution and supports new strategies to enhance forage quality.</title>
        <authorList>
            <person name="Carballo J."/>
            <person name="Santos B.A.C.M."/>
            <person name="Zappacosta D."/>
            <person name="Garbus I."/>
            <person name="Selva J.P."/>
            <person name="Gallo C.A."/>
            <person name="Diaz A."/>
            <person name="Albertini E."/>
            <person name="Caccamo M."/>
            <person name="Echenique V."/>
        </authorList>
    </citation>
    <scope>NUCLEOTIDE SEQUENCE [LARGE SCALE GENOMIC DNA]</scope>
    <source>
        <strain evidence="4">cv. Victoria</strain>
        <tissue evidence="3">Leaf</tissue>
    </source>
</reference>